<reference evidence="1 2" key="1">
    <citation type="submission" date="2018-03" db="EMBL/GenBank/DDBJ databases">
        <title>Genomic Encyclopedia of Archaeal and Bacterial Type Strains, Phase II (KMG-II): from individual species to whole genera.</title>
        <authorList>
            <person name="Goeker M."/>
        </authorList>
    </citation>
    <scope>NUCLEOTIDE SEQUENCE [LARGE SCALE GENOMIC DNA]</scope>
    <source>
        <strain evidence="1 2">DSM 13175</strain>
    </source>
</reference>
<organism evidence="1 2">
    <name type="scientific">Alkalibacterium olivapovliticus</name>
    <dbReference type="NCBI Taxonomy" id="99907"/>
    <lineage>
        <taxon>Bacteria</taxon>
        <taxon>Bacillati</taxon>
        <taxon>Bacillota</taxon>
        <taxon>Bacilli</taxon>
        <taxon>Lactobacillales</taxon>
        <taxon>Carnobacteriaceae</taxon>
        <taxon>Alkalibacterium</taxon>
    </lineage>
</organism>
<protein>
    <recommendedName>
        <fullName evidence="3">AbrB family transcriptional regulator</fullName>
    </recommendedName>
</protein>
<accession>A0A2T0W8C7</accession>
<proteinExistence type="predicted"/>
<evidence type="ECO:0000313" key="2">
    <source>
        <dbReference type="Proteomes" id="UP000238205"/>
    </source>
</evidence>
<evidence type="ECO:0000313" key="1">
    <source>
        <dbReference type="EMBL" id="PRY82952.1"/>
    </source>
</evidence>
<dbReference type="RefSeq" id="WP_106192224.1">
    <property type="nucleotide sequence ID" value="NZ_PVTO01000007.1"/>
</dbReference>
<keyword evidence="2" id="KW-1185">Reference proteome</keyword>
<name>A0A2T0W8C7_9LACT</name>
<dbReference type="NCBIfam" id="NF047400">
    <property type="entry name" value="MazE_PemI_antitoxin"/>
    <property type="match status" value="1"/>
</dbReference>
<comment type="caution">
    <text evidence="1">The sequence shown here is derived from an EMBL/GenBank/DDBJ whole genome shotgun (WGS) entry which is preliminary data.</text>
</comment>
<dbReference type="Proteomes" id="UP000238205">
    <property type="component" value="Unassembled WGS sequence"/>
</dbReference>
<gene>
    <name evidence="1" type="ORF">CLV38_10725</name>
</gene>
<evidence type="ECO:0008006" key="3">
    <source>
        <dbReference type="Google" id="ProtNLM"/>
    </source>
</evidence>
<dbReference type="EMBL" id="PVTO01000007">
    <property type="protein sequence ID" value="PRY82952.1"/>
    <property type="molecule type" value="Genomic_DNA"/>
</dbReference>
<sequence length="65" mass="7758">MRTYTTRKVGDDIVIDVPDDMGIEADKEYFIIKEENGGFMLIPKESQMFKEEYKKRYKSKSRTRT</sequence>
<dbReference type="AlphaFoldDB" id="A0A2T0W8C7"/>